<dbReference type="PRINTS" id="PR00895">
    <property type="entry name" value="PENTAXIN"/>
</dbReference>
<proteinExistence type="predicted"/>
<dbReference type="SUPFAM" id="SSF49899">
    <property type="entry name" value="Concanavalin A-like lectins/glucanases"/>
    <property type="match status" value="1"/>
</dbReference>
<dbReference type="PANTHER" id="PTHR19277:SF125">
    <property type="entry name" value="B6"/>
    <property type="match status" value="1"/>
</dbReference>
<keyword evidence="4" id="KW-1015">Disulfide bond</keyword>
<dbReference type="PROSITE" id="PS51828">
    <property type="entry name" value="PTX_2"/>
    <property type="match status" value="1"/>
</dbReference>
<feature type="signal peptide" evidence="8">
    <location>
        <begin position="1"/>
        <end position="19"/>
    </location>
</feature>
<dbReference type="InterPro" id="IPR013320">
    <property type="entry name" value="ConA-like_dom_sf"/>
</dbReference>
<dbReference type="Pfam" id="PF00354">
    <property type="entry name" value="Pentaxin"/>
    <property type="match status" value="1"/>
</dbReference>
<dbReference type="GeneID" id="106670819"/>
<dbReference type="Gene3D" id="2.60.120.200">
    <property type="match status" value="1"/>
</dbReference>
<evidence type="ECO:0000256" key="7">
    <source>
        <dbReference type="SAM" id="MobiDB-lite"/>
    </source>
</evidence>
<dbReference type="InterPro" id="IPR001759">
    <property type="entry name" value="PTX_dom"/>
</dbReference>
<evidence type="ECO:0000256" key="8">
    <source>
        <dbReference type="SAM" id="SignalP"/>
    </source>
</evidence>
<dbReference type="CTD" id="31124"/>
<feature type="domain" description="Pentraxin (PTX)" evidence="9">
    <location>
        <begin position="45"/>
        <end position="251"/>
    </location>
</feature>
<feature type="compositionally biased region" description="Basic and acidic residues" evidence="7">
    <location>
        <begin position="311"/>
        <end position="331"/>
    </location>
</feature>
<evidence type="ECO:0000256" key="3">
    <source>
        <dbReference type="ARBA" id="ARBA00022837"/>
    </source>
</evidence>
<dbReference type="Proteomes" id="UP000494040">
    <property type="component" value="Unassembled WGS sequence"/>
</dbReference>
<evidence type="ECO:0000256" key="1">
    <source>
        <dbReference type="ARBA" id="ARBA00001913"/>
    </source>
</evidence>
<keyword evidence="2" id="KW-0479">Metal-binding</keyword>
<protein>
    <recommendedName>
        <fullName evidence="9">Pentraxin (PTX) domain-containing protein</fullName>
    </recommendedName>
</protein>
<dbReference type="OrthoDB" id="8793160at2759"/>
<comment type="caution">
    <text evidence="6">Lacks conserved residue(s) required for the propagation of feature annotation.</text>
</comment>
<evidence type="ECO:0000313" key="10">
    <source>
        <dbReference type="EnsemblMetazoa" id="XP_014256929.1"/>
    </source>
</evidence>
<evidence type="ECO:0000256" key="5">
    <source>
        <dbReference type="ARBA" id="ARBA00023180"/>
    </source>
</evidence>
<evidence type="ECO:0000256" key="2">
    <source>
        <dbReference type="ARBA" id="ARBA00022723"/>
    </source>
</evidence>
<name>A0A8I6S4E2_CIMLE</name>
<dbReference type="EnsemblMetazoa" id="XM_014401443.2">
    <property type="protein sequence ID" value="XP_014256929.1"/>
    <property type="gene ID" value="LOC106670819"/>
</dbReference>
<keyword evidence="5" id="KW-0325">Glycoprotein</keyword>
<feature type="chain" id="PRO_5035248661" description="Pentraxin (PTX) domain-containing protein" evidence="8">
    <location>
        <begin position="20"/>
        <end position="432"/>
    </location>
</feature>
<evidence type="ECO:0000259" key="9">
    <source>
        <dbReference type="PROSITE" id="PS51828"/>
    </source>
</evidence>
<keyword evidence="11" id="KW-1185">Reference proteome</keyword>
<dbReference type="InterPro" id="IPR051360">
    <property type="entry name" value="Neuronal_Pentraxin_Related"/>
</dbReference>
<evidence type="ECO:0000313" key="11">
    <source>
        <dbReference type="Proteomes" id="UP000494040"/>
    </source>
</evidence>
<dbReference type="KEGG" id="clec:106670819"/>
<evidence type="ECO:0000256" key="6">
    <source>
        <dbReference type="PROSITE-ProRule" id="PRU01172"/>
    </source>
</evidence>
<reference evidence="10" key="1">
    <citation type="submission" date="2022-01" db="UniProtKB">
        <authorList>
            <consortium name="EnsemblMetazoa"/>
        </authorList>
    </citation>
    <scope>IDENTIFICATION</scope>
</reference>
<dbReference type="RefSeq" id="XP_014256929.1">
    <property type="nucleotide sequence ID" value="XM_014401443.2"/>
</dbReference>
<organism evidence="10 11">
    <name type="scientific">Cimex lectularius</name>
    <name type="common">Bed bug</name>
    <name type="synonym">Acanthia lectularia</name>
    <dbReference type="NCBI Taxonomy" id="79782"/>
    <lineage>
        <taxon>Eukaryota</taxon>
        <taxon>Metazoa</taxon>
        <taxon>Ecdysozoa</taxon>
        <taxon>Arthropoda</taxon>
        <taxon>Hexapoda</taxon>
        <taxon>Insecta</taxon>
        <taxon>Pterygota</taxon>
        <taxon>Neoptera</taxon>
        <taxon>Paraneoptera</taxon>
        <taxon>Hemiptera</taxon>
        <taxon>Heteroptera</taxon>
        <taxon>Panheteroptera</taxon>
        <taxon>Cimicomorpha</taxon>
        <taxon>Cimicidae</taxon>
        <taxon>Cimex</taxon>
    </lineage>
</organism>
<keyword evidence="8" id="KW-0732">Signal</keyword>
<evidence type="ECO:0000256" key="4">
    <source>
        <dbReference type="ARBA" id="ARBA00023157"/>
    </source>
</evidence>
<sequence length="432" mass="48938">MGALDRIASLLLAVSCALAEWQPVDKGLGQGSPRTLGLLDPNHCDLYKVVMHQDQFYQYIQYKVHLPDMKEFTLCSWHKFYNHSTDHPLFSYALKDQPREIVSWVSNTDKSSFYQMAIGGHTIYRLNYPIKLFKWHHVCQSWNGKTGEWQVWIDSERAGRGFYNLLVGKKIKGGGLAMTGQEQSQYGGGFGVARKTSGLMGEVTLVQLYKAALTAGKAYNNHKHHHAHKFHHEGVEEAEQALMMPGPEATPLPDGVTEFPFLRGMQLVPRLPVQELDVIRQRQQLDLMQQQQLQQQLQLQLSDVRSPFRLAKREQSKNDTEEPSSKTKRTTEFGVFPGIDLSGLYTGDGFMLGGGSLQNPFNLQLAEDDVEEKPPKKWNEPAEWEVRSIMALCSGCGEDPFRKATVLSWRETSKKLYAGALYVPAAQQCHHF</sequence>
<feature type="region of interest" description="Disordered" evidence="7">
    <location>
        <begin position="308"/>
        <end position="331"/>
    </location>
</feature>
<dbReference type="AlphaFoldDB" id="A0A8I6S4E2"/>
<keyword evidence="3" id="KW-0106">Calcium</keyword>
<dbReference type="OMA" id="FKRERNE"/>
<dbReference type="SMART" id="SM00159">
    <property type="entry name" value="PTX"/>
    <property type="match status" value="1"/>
</dbReference>
<accession>A0A8I6S4E2</accession>
<dbReference type="PANTHER" id="PTHR19277">
    <property type="entry name" value="PENTRAXIN"/>
    <property type="match status" value="1"/>
</dbReference>
<comment type="cofactor">
    <cofactor evidence="1">
        <name>Ca(2+)</name>
        <dbReference type="ChEBI" id="CHEBI:29108"/>
    </cofactor>
</comment>
<dbReference type="GO" id="GO:0046872">
    <property type="term" value="F:metal ion binding"/>
    <property type="evidence" value="ECO:0007669"/>
    <property type="project" value="UniProtKB-KW"/>
</dbReference>